<feature type="domain" description="DUF6443" evidence="2">
    <location>
        <begin position="33"/>
        <end position="152"/>
    </location>
</feature>
<dbReference type="Proteomes" id="UP000830552">
    <property type="component" value="Chromosome"/>
</dbReference>
<dbReference type="RefSeq" id="WP_248392637.1">
    <property type="nucleotide sequence ID" value="NZ_CP096203.1"/>
</dbReference>
<name>A0ABY4K907_9FLAO</name>
<accession>A0ABY4K907</accession>
<gene>
    <name evidence="3" type="ORF">M0D58_00525</name>
</gene>
<dbReference type="InterPro" id="IPR050708">
    <property type="entry name" value="T6SS_VgrG/RHS"/>
</dbReference>
<evidence type="ECO:0000256" key="1">
    <source>
        <dbReference type="SAM" id="SignalP"/>
    </source>
</evidence>
<feature type="chain" id="PRO_5047469036" evidence="1">
    <location>
        <begin position="20"/>
        <end position="1206"/>
    </location>
</feature>
<dbReference type="NCBIfam" id="TIGR03696">
    <property type="entry name" value="Rhs_assc_core"/>
    <property type="match status" value="1"/>
</dbReference>
<feature type="signal peptide" evidence="1">
    <location>
        <begin position="1"/>
        <end position="19"/>
    </location>
</feature>
<protein>
    <submittedName>
        <fullName evidence="3">RHS repeat-associated core domain-containing protein</fullName>
    </submittedName>
</protein>
<proteinExistence type="predicted"/>
<dbReference type="PANTHER" id="PTHR32305:SF15">
    <property type="entry name" value="PROTEIN RHSA-RELATED"/>
    <property type="match status" value="1"/>
</dbReference>
<keyword evidence="1" id="KW-0732">Signal</keyword>
<evidence type="ECO:0000313" key="4">
    <source>
        <dbReference type="Proteomes" id="UP000830552"/>
    </source>
</evidence>
<reference evidence="3" key="1">
    <citation type="submission" date="2022-04" db="EMBL/GenBank/DDBJ databases">
        <title>Evolutionary, genomic, and biogeographic characterization of Chryseobacterium nepalense represented by a plastic-degrading bacterium AC3.</title>
        <authorList>
            <person name="Yin Z."/>
            <person name="Liu X."/>
            <person name="Wang D."/>
            <person name="Xie Z."/>
        </authorList>
    </citation>
    <scope>NUCLEOTIDE SEQUENCE</scope>
    <source>
        <strain evidence="3">AC3</strain>
    </source>
</reference>
<dbReference type="PANTHER" id="PTHR32305">
    <property type="match status" value="1"/>
</dbReference>
<keyword evidence="4" id="KW-1185">Reference proteome</keyword>
<dbReference type="Pfam" id="PF20041">
    <property type="entry name" value="DUF6443"/>
    <property type="match status" value="1"/>
</dbReference>
<sequence>MKKILILISALLLSGLSHGQVSSTENYIQSRIYLEPVTTSSSTAKQIQSVQYFDGLGRPKQIVNVKASPQGKDVVTPVLYDGFGRQVKDYLPVPQQSTNNGGIYTQTSGNFPIGDPTGVYPNEKAFSEKTLENSPLDRIIQQKQVGNAWDIKPVQFGYDANTTADAVKKYVTVTTWENGATKSTISQSTVYGDSQLYKNTVSDEDSNQTIEFKNAQGQVLLVRKMLSDTEKADTYYVYNEYNQLAFVIPPNASLASDPNTILSDLCYQYKYDGRNRLVEKKLPGKGWEYMVYDKQDRLVLTRDAILEAQGKWLFTKYDQFSRAIYTGILDSPPGRAQQVVAVEGLGSNNEVRTTSSFNNTGMDVFYTTNSAYPQYNYVLLSVNYYDSYPSYSFNPTFPTTILGETALTDTPTAEGLSTKSLPVMSLVKNIEDNNWTKNYTYYDKKGRAIGSYSINHLGGRTKVESKLDFAGVIQQTITTHKRLDTDTDRVITENFTYDHQNRLMTHTHQVDSNPVEYLAQNSYNELSQLSGKKVGGISPSVPLQNISYSYNIRGWMTKINDPANLNGKLFGYEIKYNNPENANIAPGRFNGNIAEIDWNNGSENLLKRYDYTYDKLNRLTNAFYKEPSTGVSGNFDEYLTYDLNGNISNLKRTAIPVSGLTGTLVDNLDYQYTGNRLDKIIENSMNDTGYEGGNNMINHDVNGNMINMKDKGIQTISYNYLNLPSTYEISENNLGAISNISLNYLYRADGTKLRKTYINVGPRGYLTTTNKTEYLDGFHYSSSETTQCTWCRTSVAYEEQAYQQRDIILPGGGTKPPLPSSTWILSFVPTAEGFYSFTENRYIYQYRDHLGNVRISYEKDGSGELKITDTNNYYAFGSNHIGGLKSSLGGYQNYKYNSKEIQETGMYDYGARFYMPDIGRWGVQDPNQESYTNHSSYNYVGNNPIIRMDPNGKDWYYTGNGQYLYNKDLNKDNADQFFKDNNIEGATYAFASNTMGTMNYAADGYIYDDSEAGGGKPVENGRLNNIDGVTITKRNWWNSPLARFLVPDRFGVTTSTSAGGGLEVGASMGFEVITRGKDAGIYFDPGTFSTGILLGASGEVDYNFFTSRFTGKVSDMNLASVVGTEAYVKASVLEGVGINGGVAVSFDPKAPFNGDRWFTTFGGVSVGGSPTVVSGGAGVNVSNTRIGVGFDGKVRIADYSGAMKVK</sequence>
<organism evidence="3 4">
    <name type="scientific">Chryseobacterium nepalense</name>
    <dbReference type="NCBI Taxonomy" id="1854498"/>
    <lineage>
        <taxon>Bacteria</taxon>
        <taxon>Pseudomonadati</taxon>
        <taxon>Bacteroidota</taxon>
        <taxon>Flavobacteriia</taxon>
        <taxon>Flavobacteriales</taxon>
        <taxon>Weeksellaceae</taxon>
        <taxon>Chryseobacterium group</taxon>
        <taxon>Chryseobacterium</taxon>
    </lineage>
</organism>
<dbReference type="InterPro" id="IPR022385">
    <property type="entry name" value="Rhs_assc_core"/>
</dbReference>
<dbReference type="EMBL" id="CP096203">
    <property type="protein sequence ID" value="UPQ76042.1"/>
    <property type="molecule type" value="Genomic_DNA"/>
</dbReference>
<dbReference type="InterPro" id="IPR045619">
    <property type="entry name" value="DUF6443"/>
</dbReference>
<evidence type="ECO:0000313" key="3">
    <source>
        <dbReference type="EMBL" id="UPQ76042.1"/>
    </source>
</evidence>
<dbReference type="Gene3D" id="2.180.10.10">
    <property type="entry name" value="RHS repeat-associated core"/>
    <property type="match status" value="1"/>
</dbReference>
<evidence type="ECO:0000259" key="2">
    <source>
        <dbReference type="Pfam" id="PF20041"/>
    </source>
</evidence>